<keyword evidence="10" id="KW-1185">Reference proteome</keyword>
<feature type="short sequence motif" description="Histidine triad motif" evidence="7">
    <location>
        <begin position="102"/>
        <end position="106"/>
    </location>
</feature>
<dbReference type="Pfam" id="PF11969">
    <property type="entry name" value="DcpS_C"/>
    <property type="match status" value="1"/>
</dbReference>
<dbReference type="OrthoDB" id="1915375at2759"/>
<dbReference type="Gene3D" id="3.30.428.10">
    <property type="entry name" value="HIT-like"/>
    <property type="match status" value="1"/>
</dbReference>
<comment type="catalytic activity">
    <reaction evidence="3">
        <text>adenosine 5'-phosphoramidate + H2O = NH4(+) + AMP</text>
        <dbReference type="Rhea" id="RHEA:67916"/>
        <dbReference type="ChEBI" id="CHEBI:15377"/>
        <dbReference type="ChEBI" id="CHEBI:28938"/>
        <dbReference type="ChEBI" id="CHEBI:57890"/>
        <dbReference type="ChEBI" id="CHEBI:456215"/>
    </reaction>
</comment>
<evidence type="ECO:0000256" key="6">
    <source>
        <dbReference type="ARBA" id="ARBA00042361"/>
    </source>
</evidence>
<evidence type="ECO:0000256" key="5">
    <source>
        <dbReference type="ARBA" id="ARBA00039802"/>
    </source>
</evidence>
<evidence type="ECO:0000313" key="9">
    <source>
        <dbReference type="EMBL" id="OWF38591.1"/>
    </source>
</evidence>
<dbReference type="PANTHER" id="PTHR12486:SF5">
    <property type="entry name" value="ADENOSINE 5'-MONOPHOSPHORAMIDASE HINT3"/>
    <property type="match status" value="1"/>
</dbReference>
<gene>
    <name evidence="9" type="ORF">KP79_PYT08968</name>
</gene>
<comment type="similarity">
    <text evidence="4">Belongs to the HINT family.</text>
</comment>
<dbReference type="SUPFAM" id="SSF54197">
    <property type="entry name" value="HIT-like"/>
    <property type="match status" value="1"/>
</dbReference>
<dbReference type="InterPro" id="IPR011146">
    <property type="entry name" value="HIT-like"/>
</dbReference>
<accession>A0A210PQ30</accession>
<evidence type="ECO:0000313" key="10">
    <source>
        <dbReference type="Proteomes" id="UP000242188"/>
    </source>
</evidence>
<evidence type="ECO:0000256" key="4">
    <source>
        <dbReference type="ARBA" id="ARBA00025764"/>
    </source>
</evidence>
<evidence type="ECO:0000256" key="7">
    <source>
        <dbReference type="PROSITE-ProRule" id="PRU00464"/>
    </source>
</evidence>
<feature type="domain" description="HIT" evidence="8">
    <location>
        <begin position="10"/>
        <end position="119"/>
    </location>
</feature>
<dbReference type="EMBL" id="NEDP02005561">
    <property type="protein sequence ID" value="OWF38591.1"/>
    <property type="molecule type" value="Genomic_DNA"/>
</dbReference>
<sequence length="146" mass="16868">MTDSSDSKCIFCKIAGGQDKATDILYENEELVIFKDIKPATRHHYLIVPKHHIKDPRSLNYSHLPLVERLVEAGNDFLKQQNGDINKARFGFHWPPFTSVNHLHLHVISPTSEMGFIARCVFRPNTLWFVTAEWLINRLKAMNLKS</sequence>
<keyword evidence="1" id="KW-0547">Nucleotide-binding</keyword>
<dbReference type="InterPro" id="IPR036265">
    <property type="entry name" value="HIT-like_sf"/>
</dbReference>
<dbReference type="GO" id="GO:0016787">
    <property type="term" value="F:hydrolase activity"/>
    <property type="evidence" value="ECO:0007669"/>
    <property type="project" value="UniProtKB-KW"/>
</dbReference>
<dbReference type="AlphaFoldDB" id="A0A210PQ30"/>
<proteinExistence type="inferred from homology"/>
<dbReference type="PROSITE" id="PS51084">
    <property type="entry name" value="HIT_2"/>
    <property type="match status" value="1"/>
</dbReference>
<reference evidence="9 10" key="1">
    <citation type="journal article" date="2017" name="Nat. Ecol. Evol.">
        <title>Scallop genome provides insights into evolution of bilaterian karyotype and development.</title>
        <authorList>
            <person name="Wang S."/>
            <person name="Zhang J."/>
            <person name="Jiao W."/>
            <person name="Li J."/>
            <person name="Xun X."/>
            <person name="Sun Y."/>
            <person name="Guo X."/>
            <person name="Huan P."/>
            <person name="Dong B."/>
            <person name="Zhang L."/>
            <person name="Hu X."/>
            <person name="Sun X."/>
            <person name="Wang J."/>
            <person name="Zhao C."/>
            <person name="Wang Y."/>
            <person name="Wang D."/>
            <person name="Huang X."/>
            <person name="Wang R."/>
            <person name="Lv J."/>
            <person name="Li Y."/>
            <person name="Zhang Z."/>
            <person name="Liu B."/>
            <person name="Lu W."/>
            <person name="Hui Y."/>
            <person name="Liang J."/>
            <person name="Zhou Z."/>
            <person name="Hou R."/>
            <person name="Li X."/>
            <person name="Liu Y."/>
            <person name="Li H."/>
            <person name="Ning X."/>
            <person name="Lin Y."/>
            <person name="Zhao L."/>
            <person name="Xing Q."/>
            <person name="Dou J."/>
            <person name="Li Y."/>
            <person name="Mao J."/>
            <person name="Guo H."/>
            <person name="Dou H."/>
            <person name="Li T."/>
            <person name="Mu C."/>
            <person name="Jiang W."/>
            <person name="Fu Q."/>
            <person name="Fu X."/>
            <person name="Miao Y."/>
            <person name="Liu J."/>
            <person name="Yu Q."/>
            <person name="Li R."/>
            <person name="Liao H."/>
            <person name="Li X."/>
            <person name="Kong Y."/>
            <person name="Jiang Z."/>
            <person name="Chourrout D."/>
            <person name="Li R."/>
            <person name="Bao Z."/>
        </authorList>
    </citation>
    <scope>NUCLEOTIDE SEQUENCE [LARGE SCALE GENOMIC DNA]</scope>
    <source>
        <strain evidence="9 10">PY_sf001</strain>
    </source>
</reference>
<evidence type="ECO:0000256" key="3">
    <source>
        <dbReference type="ARBA" id="ARBA00024472"/>
    </source>
</evidence>
<keyword evidence="2" id="KW-0378">Hydrolase</keyword>
<dbReference type="GO" id="GO:0000166">
    <property type="term" value="F:nucleotide binding"/>
    <property type="evidence" value="ECO:0007669"/>
    <property type="project" value="UniProtKB-KW"/>
</dbReference>
<dbReference type="PANTHER" id="PTHR12486">
    <property type="entry name" value="APRATAXIN-RELATED"/>
    <property type="match status" value="1"/>
</dbReference>
<comment type="caution">
    <text evidence="9">The sequence shown here is derived from an EMBL/GenBank/DDBJ whole genome shotgun (WGS) entry which is preliminary data.</text>
</comment>
<name>A0A210PQ30_MIZYE</name>
<dbReference type="STRING" id="6573.A0A210PQ30"/>
<dbReference type="Proteomes" id="UP000242188">
    <property type="component" value="Unassembled WGS sequence"/>
</dbReference>
<evidence type="ECO:0000259" key="8">
    <source>
        <dbReference type="PROSITE" id="PS51084"/>
    </source>
</evidence>
<organism evidence="9 10">
    <name type="scientific">Mizuhopecten yessoensis</name>
    <name type="common">Japanese scallop</name>
    <name type="synonym">Patinopecten yessoensis</name>
    <dbReference type="NCBI Taxonomy" id="6573"/>
    <lineage>
        <taxon>Eukaryota</taxon>
        <taxon>Metazoa</taxon>
        <taxon>Spiralia</taxon>
        <taxon>Lophotrochozoa</taxon>
        <taxon>Mollusca</taxon>
        <taxon>Bivalvia</taxon>
        <taxon>Autobranchia</taxon>
        <taxon>Pteriomorphia</taxon>
        <taxon>Pectinida</taxon>
        <taxon>Pectinoidea</taxon>
        <taxon>Pectinidae</taxon>
        <taxon>Mizuhopecten</taxon>
    </lineage>
</organism>
<evidence type="ECO:0000256" key="2">
    <source>
        <dbReference type="ARBA" id="ARBA00022801"/>
    </source>
</evidence>
<evidence type="ECO:0000256" key="1">
    <source>
        <dbReference type="ARBA" id="ARBA00022741"/>
    </source>
</evidence>
<protein>
    <recommendedName>
        <fullName evidence="5">Adenosine 5'-monophosphoramidase HINT3</fullName>
    </recommendedName>
    <alternativeName>
        <fullName evidence="6">Histidine triad nucleotide-binding protein 3</fullName>
    </alternativeName>
</protein>